<dbReference type="Proteomes" id="UP000823636">
    <property type="component" value="Unassembled WGS sequence"/>
</dbReference>
<sequence length="427" mass="48557">MYGRLKYCKQKISTWLAFRRQYRMWKRVAVQHLHNPYVEKQLAIIPCDPWSVGGSRGDEAMMTAIILKYRKDHPAAPITIISEGDEGSKYISKLPYPGITPLPVWNGNTPVKTIYEAVMKLRPSDVVLLGADCMDGYYSPFISLTLLALHDLFSRTDGIKSHLTGFSFNRHPYRPLRKAFNSITPSARLYLRDAVSLERFKKFAKADAELTADAAFMLEADYGFDGCEKLKEWITTRRAAGTRHIIGFNFHPMLRRYDNTEEIQNDACSLARNIAAIMQRNGAIDFVLVPHDDRCRYTDNIMLKTIADSLIQAGFGSRTYYSPEVYRAAQIKALCSLLDGLASSRMHLAVAALGEGKSVLAAEYQGKFEGLFRHFNLPAEYLLTPDEFIGDAFAGRFEKYMAHLPELTRQVEKEREKVIRLSEKNLL</sequence>
<organism evidence="2 3">
    <name type="scientific">Candidatus Caccoplasma merdipullorum</name>
    <dbReference type="NCBI Taxonomy" id="2840718"/>
    <lineage>
        <taxon>Bacteria</taxon>
        <taxon>Pseudomonadati</taxon>
        <taxon>Bacteroidota</taxon>
        <taxon>Bacteroidia</taxon>
        <taxon>Bacteroidales</taxon>
        <taxon>Bacteroidaceae</taxon>
        <taxon>Bacteroidaceae incertae sedis</taxon>
        <taxon>Candidatus Caccoplasma</taxon>
    </lineage>
</organism>
<dbReference type="GO" id="GO:0016740">
    <property type="term" value="F:transferase activity"/>
    <property type="evidence" value="ECO:0007669"/>
    <property type="project" value="UniProtKB-KW"/>
</dbReference>
<reference evidence="2" key="2">
    <citation type="journal article" date="2021" name="PeerJ">
        <title>Extensive microbial diversity within the chicken gut microbiome revealed by metagenomics and culture.</title>
        <authorList>
            <person name="Gilroy R."/>
            <person name="Ravi A."/>
            <person name="Getino M."/>
            <person name="Pursley I."/>
            <person name="Horton D.L."/>
            <person name="Alikhan N.F."/>
            <person name="Baker D."/>
            <person name="Gharbi K."/>
            <person name="Hall N."/>
            <person name="Watson M."/>
            <person name="Adriaenssens E.M."/>
            <person name="Foster-Nyarko E."/>
            <person name="Jarju S."/>
            <person name="Secka A."/>
            <person name="Antonio M."/>
            <person name="Oren A."/>
            <person name="Chaudhuri R.R."/>
            <person name="La Ragione R."/>
            <person name="Hildebrand F."/>
            <person name="Pallen M.J."/>
        </authorList>
    </citation>
    <scope>NUCLEOTIDE SEQUENCE</scope>
    <source>
        <strain evidence="2">G3-4614</strain>
    </source>
</reference>
<dbReference type="AlphaFoldDB" id="A0A9D9E5T4"/>
<comment type="caution">
    <text evidence="2">The sequence shown here is derived from an EMBL/GenBank/DDBJ whole genome shotgun (WGS) entry which is preliminary data.</text>
</comment>
<evidence type="ECO:0000259" key="1">
    <source>
        <dbReference type="Pfam" id="PF04230"/>
    </source>
</evidence>
<dbReference type="PANTHER" id="PTHR36836">
    <property type="entry name" value="COLANIC ACID BIOSYNTHESIS PROTEIN WCAK"/>
    <property type="match status" value="1"/>
</dbReference>
<dbReference type="PANTHER" id="PTHR36836:SF1">
    <property type="entry name" value="COLANIC ACID BIOSYNTHESIS PROTEIN WCAK"/>
    <property type="match status" value="1"/>
</dbReference>
<dbReference type="InterPro" id="IPR007345">
    <property type="entry name" value="Polysacch_pyruvyl_Trfase"/>
</dbReference>
<proteinExistence type="predicted"/>
<feature type="domain" description="Polysaccharide pyruvyl transferase" evidence="1">
    <location>
        <begin position="57"/>
        <end position="364"/>
    </location>
</feature>
<dbReference type="EMBL" id="JADIMW010000066">
    <property type="protein sequence ID" value="MBO8438445.1"/>
    <property type="molecule type" value="Genomic_DNA"/>
</dbReference>
<protein>
    <submittedName>
        <fullName evidence="2">Polysaccharide pyruvyl transferase family protein</fullName>
    </submittedName>
</protein>
<keyword evidence="2" id="KW-0808">Transferase</keyword>
<evidence type="ECO:0000313" key="3">
    <source>
        <dbReference type="Proteomes" id="UP000823636"/>
    </source>
</evidence>
<evidence type="ECO:0000313" key="2">
    <source>
        <dbReference type="EMBL" id="MBO8438445.1"/>
    </source>
</evidence>
<gene>
    <name evidence="2" type="ORF">IAC54_06060</name>
</gene>
<dbReference type="Pfam" id="PF04230">
    <property type="entry name" value="PS_pyruv_trans"/>
    <property type="match status" value="1"/>
</dbReference>
<accession>A0A9D9E5T4</accession>
<reference evidence="2" key="1">
    <citation type="submission" date="2020-10" db="EMBL/GenBank/DDBJ databases">
        <authorList>
            <person name="Gilroy R."/>
        </authorList>
    </citation>
    <scope>NUCLEOTIDE SEQUENCE</scope>
    <source>
        <strain evidence="2">G3-4614</strain>
    </source>
</reference>
<name>A0A9D9E5T4_9BACT</name>